<evidence type="ECO:0000256" key="3">
    <source>
        <dbReference type="ARBA" id="ARBA00022989"/>
    </source>
</evidence>
<dbReference type="Pfam" id="PF23489">
    <property type="entry name" value="V-ATPase_su_f"/>
    <property type="match status" value="1"/>
</dbReference>
<keyword evidence="3 5" id="KW-1133">Transmembrane helix</keyword>
<dbReference type="InterPro" id="IPR056552">
    <property type="entry name" value="Ribonucl_Kappa"/>
</dbReference>
<sequence>MKPVVSALNAWSCIVVSVFAVVILSVIGGLFRSNHPSMTGSTDDPDDPAAVAVSIFMAVVVYAVFLVFCGFQAYLHVRESKRGAISLN</sequence>
<dbReference type="EMBL" id="VXIT01000006">
    <property type="protein sequence ID" value="KAA6412295.1"/>
    <property type="molecule type" value="Genomic_DNA"/>
</dbReference>
<comment type="subcellular location">
    <subcellularLocation>
        <location evidence="1">Membrane</location>
    </subcellularLocation>
</comment>
<gene>
    <name evidence="6" type="ORF">FRX48_04447</name>
</gene>
<reference evidence="7" key="1">
    <citation type="submission" date="2017-03" db="EMBL/GenBank/DDBJ databases">
        <authorList>
            <person name="Afonso C.L."/>
            <person name="Miller P.J."/>
            <person name="Scott M.A."/>
            <person name="Spackman E."/>
            <person name="Goraichik I."/>
            <person name="Dimitrov K.M."/>
            <person name="Suarez D.L."/>
            <person name="Swayne D.E."/>
        </authorList>
    </citation>
    <scope>NUCLEOTIDE SEQUENCE [LARGE SCALE GENOMIC DNA]</scope>
</reference>
<name>A0A1W5D352_9LECA</name>
<dbReference type="EMBL" id="FWEW01001717">
    <property type="protein sequence ID" value="SLM37557.1"/>
    <property type="molecule type" value="Genomic_DNA"/>
</dbReference>
<keyword evidence="8" id="KW-1185">Reference proteome</keyword>
<feature type="transmembrane region" description="Helical" evidence="5">
    <location>
        <begin position="51"/>
        <end position="75"/>
    </location>
</feature>
<proteinExistence type="predicted"/>
<keyword evidence="6" id="KW-0413">Isomerase</keyword>
<accession>A0A1W5D352</accession>
<evidence type="ECO:0000313" key="9">
    <source>
        <dbReference type="Proteomes" id="UP000324767"/>
    </source>
</evidence>
<feature type="transmembrane region" description="Helical" evidence="5">
    <location>
        <begin position="7"/>
        <end position="31"/>
    </location>
</feature>
<keyword evidence="2 5" id="KW-0812">Transmembrane</keyword>
<evidence type="ECO:0000256" key="4">
    <source>
        <dbReference type="ARBA" id="ARBA00023136"/>
    </source>
</evidence>
<evidence type="ECO:0000313" key="7">
    <source>
        <dbReference type="EMBL" id="SLM37557.1"/>
    </source>
</evidence>
<organism evidence="7 8">
    <name type="scientific">Lasallia pustulata</name>
    <dbReference type="NCBI Taxonomy" id="136370"/>
    <lineage>
        <taxon>Eukaryota</taxon>
        <taxon>Fungi</taxon>
        <taxon>Dikarya</taxon>
        <taxon>Ascomycota</taxon>
        <taxon>Pezizomycotina</taxon>
        <taxon>Lecanoromycetes</taxon>
        <taxon>OSLEUM clade</taxon>
        <taxon>Umbilicariomycetidae</taxon>
        <taxon>Umbilicariales</taxon>
        <taxon>Umbilicariaceae</taxon>
        <taxon>Lasallia</taxon>
    </lineage>
</organism>
<evidence type="ECO:0000256" key="2">
    <source>
        <dbReference type="ARBA" id="ARBA00022692"/>
    </source>
</evidence>
<evidence type="ECO:0000313" key="6">
    <source>
        <dbReference type="EMBL" id="KAA6412295.1"/>
    </source>
</evidence>
<evidence type="ECO:0000313" key="8">
    <source>
        <dbReference type="Proteomes" id="UP000192927"/>
    </source>
</evidence>
<keyword evidence="4 5" id="KW-0472">Membrane</keyword>
<dbReference type="OrthoDB" id="67317at2759"/>
<dbReference type="Proteomes" id="UP000192927">
    <property type="component" value="Unassembled WGS sequence"/>
</dbReference>
<dbReference type="AlphaFoldDB" id="A0A1W5D352"/>
<protein>
    <submittedName>
        <fullName evidence="6">Phosphoribosylformimino-5-aminoimidazole carboxamide ribotide isomerase</fullName>
    </submittedName>
</protein>
<dbReference type="Proteomes" id="UP000324767">
    <property type="component" value="Unassembled WGS sequence"/>
</dbReference>
<reference evidence="8" key="2">
    <citation type="submission" date="2017-03" db="EMBL/GenBank/DDBJ databases">
        <authorList>
            <person name="Sharma R."/>
            <person name="Thines M."/>
        </authorList>
    </citation>
    <scope>NUCLEOTIDE SEQUENCE [LARGE SCALE GENOMIC DNA]</scope>
</reference>
<dbReference type="GO" id="GO:0016853">
    <property type="term" value="F:isomerase activity"/>
    <property type="evidence" value="ECO:0007669"/>
    <property type="project" value="UniProtKB-KW"/>
</dbReference>
<evidence type="ECO:0000256" key="1">
    <source>
        <dbReference type="ARBA" id="ARBA00004370"/>
    </source>
</evidence>
<evidence type="ECO:0000256" key="5">
    <source>
        <dbReference type="SAM" id="Phobius"/>
    </source>
</evidence>
<reference evidence="6 9" key="3">
    <citation type="submission" date="2019-09" db="EMBL/GenBank/DDBJ databases">
        <title>The hologenome of the rock-dwelling lichen Lasallia pustulata.</title>
        <authorList>
            <person name="Greshake Tzovaras B."/>
            <person name="Segers F."/>
            <person name="Bicker A."/>
            <person name="Dal Grande F."/>
            <person name="Otte J."/>
            <person name="Hankeln T."/>
            <person name="Schmitt I."/>
            <person name="Ebersberger I."/>
        </authorList>
    </citation>
    <scope>NUCLEOTIDE SEQUENCE [LARGE SCALE GENOMIC DNA]</scope>
    <source>
        <strain evidence="6">A1-1</strain>
    </source>
</reference>
<dbReference type="GO" id="GO:0016020">
    <property type="term" value="C:membrane"/>
    <property type="evidence" value="ECO:0007669"/>
    <property type="project" value="UniProtKB-SubCell"/>
</dbReference>